<evidence type="ECO:0000256" key="3">
    <source>
        <dbReference type="ARBA" id="ARBA00022448"/>
    </source>
</evidence>
<keyword evidence="6" id="KW-0769">Symport</keyword>
<dbReference type="PROSITE" id="PS00456">
    <property type="entry name" value="NA_SOLUT_SYMP_1"/>
    <property type="match status" value="1"/>
</dbReference>
<dbReference type="GO" id="GO:0015293">
    <property type="term" value="F:symporter activity"/>
    <property type="evidence" value="ECO:0007669"/>
    <property type="project" value="UniProtKB-KW"/>
</dbReference>
<dbReference type="GO" id="GO:0005886">
    <property type="term" value="C:plasma membrane"/>
    <property type="evidence" value="ECO:0007669"/>
    <property type="project" value="TreeGrafter"/>
</dbReference>
<evidence type="ECO:0000256" key="9">
    <source>
        <dbReference type="ARBA" id="ARBA00023201"/>
    </source>
</evidence>
<dbReference type="Pfam" id="PF00474">
    <property type="entry name" value="SSF"/>
    <property type="match status" value="1"/>
</dbReference>
<accession>A0A2T6B3F8</accession>
<dbReference type="PANTHER" id="PTHR48086">
    <property type="entry name" value="SODIUM/PROLINE SYMPORTER-RELATED"/>
    <property type="match status" value="1"/>
</dbReference>
<proteinExistence type="inferred from homology"/>
<feature type="transmembrane region" description="Helical" evidence="11">
    <location>
        <begin position="403"/>
        <end position="422"/>
    </location>
</feature>
<keyword evidence="13" id="KW-1185">Reference proteome</keyword>
<evidence type="ECO:0000256" key="5">
    <source>
        <dbReference type="ARBA" id="ARBA00022692"/>
    </source>
</evidence>
<evidence type="ECO:0000313" key="12">
    <source>
        <dbReference type="EMBL" id="PTX50572.1"/>
    </source>
</evidence>
<keyword evidence="3" id="KW-0813">Transport</keyword>
<dbReference type="Gene3D" id="1.20.1730.10">
    <property type="entry name" value="Sodium/glucose cotransporter"/>
    <property type="match status" value="1"/>
</dbReference>
<feature type="transmembrane region" description="Helical" evidence="11">
    <location>
        <begin position="352"/>
        <end position="372"/>
    </location>
</feature>
<dbReference type="PANTHER" id="PTHR48086:SF7">
    <property type="entry name" value="SODIUM-SOLUTE SYMPORTER-RELATED"/>
    <property type="match status" value="1"/>
</dbReference>
<feature type="transmembrane region" description="Helical" evidence="11">
    <location>
        <begin position="222"/>
        <end position="240"/>
    </location>
</feature>
<comment type="subcellular location">
    <subcellularLocation>
        <location evidence="1">Membrane</location>
        <topology evidence="1">Multi-pass membrane protein</topology>
    </subcellularLocation>
</comment>
<keyword evidence="4" id="KW-1003">Cell membrane</keyword>
<dbReference type="GO" id="GO:0046942">
    <property type="term" value="P:carboxylic acid transport"/>
    <property type="evidence" value="ECO:0007669"/>
    <property type="project" value="UniProtKB-ARBA"/>
</dbReference>
<evidence type="ECO:0000256" key="8">
    <source>
        <dbReference type="ARBA" id="ARBA00023136"/>
    </source>
</evidence>
<feature type="transmembrane region" description="Helical" evidence="11">
    <location>
        <begin position="6"/>
        <end position="25"/>
    </location>
</feature>
<feature type="transmembrane region" description="Helical" evidence="11">
    <location>
        <begin position="115"/>
        <end position="140"/>
    </location>
</feature>
<feature type="transmembrane region" description="Helical" evidence="11">
    <location>
        <begin position="428"/>
        <end position="448"/>
    </location>
</feature>
<evidence type="ECO:0000256" key="1">
    <source>
        <dbReference type="ARBA" id="ARBA00004141"/>
    </source>
</evidence>
<feature type="transmembrane region" description="Helical" evidence="11">
    <location>
        <begin position="261"/>
        <end position="281"/>
    </location>
</feature>
<reference evidence="12 13" key="1">
    <citation type="submission" date="2018-04" db="EMBL/GenBank/DDBJ databases">
        <title>Genomic Encyclopedia of Archaeal and Bacterial Type Strains, Phase II (KMG-II): from individual species to whole genera.</title>
        <authorList>
            <person name="Goeker M."/>
        </authorList>
    </citation>
    <scope>NUCLEOTIDE SEQUENCE [LARGE SCALE GENOMIC DNA]</scope>
    <source>
        <strain evidence="12 13">DSM 21823</strain>
    </source>
</reference>
<dbReference type="InterPro" id="IPR018212">
    <property type="entry name" value="Na/solute_symporter_CS"/>
</dbReference>
<feature type="transmembrane region" description="Helical" evidence="11">
    <location>
        <begin position="180"/>
        <end position="202"/>
    </location>
</feature>
<dbReference type="AlphaFoldDB" id="A0A2T6B3F8"/>
<sequence length="456" mass="48064">MLDVVIVIAYFAMMIMCGVVAMRRLKSTSDYLLADRNLPFWVFFPCLSAVILGGGSTFGSASQSYQFGLSGAWITFMFGLGVVFVGLFFAGRIAKLDVFTLSELLERRYGHGSGYVSAMVSTIYTVLIAVVQIIALGTILKELLGWSLNAGILAGGMVTVIYTMIGGMIAITITDFLQFVLMSIGVVLLLIFGIDAVGGVQAVTEAVPPDFLTLTNISGQRLMGLFLSLFLGIMIGQDIWQRILTARNQRVAKVGSIFAGLYSVGWGAAMGICGLLAYILLPGLESPQSALPALVIKVLPAGLSGIVLAALMSALMSTVSATVLASATLVTNDILKPLLKLSEADEFNVSRILTAVTGVVVILLSIYVGDVFVALDTAYSYLSGCLFVPIVAALFWPRAIWQGAIASMIISAVAVTASLAIYGPSSTVPIVSGIGSSAVVMILVSLLFKRMPAAKS</sequence>
<name>A0A2T6B3F8_9RHOB</name>
<dbReference type="EMBL" id="QBKP01000005">
    <property type="protein sequence ID" value="PTX50572.1"/>
    <property type="molecule type" value="Genomic_DNA"/>
</dbReference>
<evidence type="ECO:0000256" key="11">
    <source>
        <dbReference type="SAM" id="Phobius"/>
    </source>
</evidence>
<feature type="transmembrane region" description="Helical" evidence="11">
    <location>
        <begin position="37"/>
        <end position="59"/>
    </location>
</feature>
<keyword evidence="9" id="KW-0739">Sodium transport</keyword>
<keyword evidence="9" id="KW-0915">Sodium</keyword>
<dbReference type="PROSITE" id="PS50283">
    <property type="entry name" value="NA_SOLUT_SYMP_3"/>
    <property type="match status" value="1"/>
</dbReference>
<protein>
    <submittedName>
        <fullName evidence="12">SSS family solute:Na+ symporter</fullName>
    </submittedName>
</protein>
<dbReference type="NCBIfam" id="TIGR00813">
    <property type="entry name" value="sss"/>
    <property type="match status" value="1"/>
</dbReference>
<dbReference type="InterPro" id="IPR038377">
    <property type="entry name" value="Na/Glc_symporter_sf"/>
</dbReference>
<feature type="transmembrane region" description="Helical" evidence="11">
    <location>
        <begin position="301"/>
        <end position="331"/>
    </location>
</feature>
<keyword evidence="8 11" id="KW-0472">Membrane</keyword>
<evidence type="ECO:0000256" key="10">
    <source>
        <dbReference type="RuleBase" id="RU362091"/>
    </source>
</evidence>
<comment type="similarity">
    <text evidence="2 10">Belongs to the sodium:solute symporter (SSF) (TC 2.A.21) family.</text>
</comment>
<evidence type="ECO:0000256" key="2">
    <source>
        <dbReference type="ARBA" id="ARBA00006434"/>
    </source>
</evidence>
<evidence type="ECO:0000256" key="7">
    <source>
        <dbReference type="ARBA" id="ARBA00022989"/>
    </source>
</evidence>
<gene>
    <name evidence="12" type="ORF">C8N34_105217</name>
</gene>
<comment type="caution">
    <text evidence="12">The sequence shown here is derived from an EMBL/GenBank/DDBJ whole genome shotgun (WGS) entry which is preliminary data.</text>
</comment>
<dbReference type="GO" id="GO:0006814">
    <property type="term" value="P:sodium ion transport"/>
    <property type="evidence" value="ECO:0007669"/>
    <property type="project" value="UniProtKB-KW"/>
</dbReference>
<evidence type="ECO:0000313" key="13">
    <source>
        <dbReference type="Proteomes" id="UP000244224"/>
    </source>
</evidence>
<keyword evidence="7 11" id="KW-1133">Transmembrane helix</keyword>
<feature type="transmembrane region" description="Helical" evidence="11">
    <location>
        <begin position="378"/>
        <end position="396"/>
    </location>
</feature>
<dbReference type="InterPro" id="IPR001734">
    <property type="entry name" value="Na/solute_symporter"/>
</dbReference>
<organism evidence="12 13">
    <name type="scientific">Gemmobacter caeni</name>
    <dbReference type="NCBI Taxonomy" id="589035"/>
    <lineage>
        <taxon>Bacteria</taxon>
        <taxon>Pseudomonadati</taxon>
        <taxon>Pseudomonadota</taxon>
        <taxon>Alphaproteobacteria</taxon>
        <taxon>Rhodobacterales</taxon>
        <taxon>Paracoccaceae</taxon>
        <taxon>Gemmobacter</taxon>
    </lineage>
</organism>
<keyword evidence="9" id="KW-0406">Ion transport</keyword>
<evidence type="ECO:0000256" key="4">
    <source>
        <dbReference type="ARBA" id="ARBA00022475"/>
    </source>
</evidence>
<evidence type="ECO:0000256" key="6">
    <source>
        <dbReference type="ARBA" id="ARBA00022847"/>
    </source>
</evidence>
<feature type="transmembrane region" description="Helical" evidence="11">
    <location>
        <begin position="71"/>
        <end position="94"/>
    </location>
</feature>
<dbReference type="InterPro" id="IPR050277">
    <property type="entry name" value="Sodium:Solute_Symporter"/>
</dbReference>
<keyword evidence="5 11" id="KW-0812">Transmembrane</keyword>
<dbReference type="Proteomes" id="UP000244224">
    <property type="component" value="Unassembled WGS sequence"/>
</dbReference>
<feature type="transmembrane region" description="Helical" evidence="11">
    <location>
        <begin position="152"/>
        <end position="173"/>
    </location>
</feature>